<reference evidence="1 2" key="1">
    <citation type="submission" date="2006-10" db="EMBL/GenBank/DDBJ databases">
        <title>Complete sequence of Syntrophobacter fumaroxidans MPOB.</title>
        <authorList>
            <consortium name="US DOE Joint Genome Institute"/>
            <person name="Copeland A."/>
            <person name="Lucas S."/>
            <person name="Lapidus A."/>
            <person name="Barry K."/>
            <person name="Detter J.C."/>
            <person name="Glavina del Rio T."/>
            <person name="Hammon N."/>
            <person name="Israni S."/>
            <person name="Pitluck S."/>
            <person name="Goltsman E.G."/>
            <person name="Martinez M."/>
            <person name="Schmutz J."/>
            <person name="Larimer F."/>
            <person name="Land M."/>
            <person name="Hauser L."/>
            <person name="Kyrpides N."/>
            <person name="Kim E."/>
            <person name="Boone D.R."/>
            <person name="Brockman F."/>
            <person name="Culley D."/>
            <person name="Ferry J."/>
            <person name="Gunsalus R."/>
            <person name="McInerney M.J."/>
            <person name="Morrison M."/>
            <person name="Plugge C."/>
            <person name="Rohlin L."/>
            <person name="Scholten J."/>
            <person name="Sieber J."/>
            <person name="Stams A.J.M."/>
            <person name="Worm P."/>
            <person name="Henstra A.M."/>
            <person name="Richardson P."/>
        </authorList>
    </citation>
    <scope>NUCLEOTIDE SEQUENCE [LARGE SCALE GENOMIC DNA]</scope>
    <source>
        <strain evidence="2">DSM 10017 / MPOB</strain>
    </source>
</reference>
<name>A0LEI9_SYNFM</name>
<dbReference type="Proteomes" id="UP000001784">
    <property type="component" value="Chromosome"/>
</dbReference>
<dbReference type="HOGENOM" id="CLU_2048566_0_0_7"/>
<dbReference type="EMBL" id="CP000478">
    <property type="protein sequence ID" value="ABK15841.1"/>
    <property type="molecule type" value="Genomic_DNA"/>
</dbReference>
<protein>
    <submittedName>
        <fullName evidence="1">NAD dependent epimerase/dehydratase/dehydrogenase</fullName>
    </submittedName>
</protein>
<keyword evidence="2" id="KW-1185">Reference proteome</keyword>
<dbReference type="KEGG" id="sfu:Sfum_0139"/>
<accession>A0LEI9</accession>
<evidence type="ECO:0000313" key="1">
    <source>
        <dbReference type="EMBL" id="ABK15841.1"/>
    </source>
</evidence>
<organism evidence="1 2">
    <name type="scientific">Syntrophobacter fumaroxidans (strain DSM 10017 / MPOB)</name>
    <dbReference type="NCBI Taxonomy" id="335543"/>
    <lineage>
        <taxon>Bacteria</taxon>
        <taxon>Pseudomonadati</taxon>
        <taxon>Thermodesulfobacteriota</taxon>
        <taxon>Syntrophobacteria</taxon>
        <taxon>Syntrophobacterales</taxon>
        <taxon>Syntrophobacteraceae</taxon>
        <taxon>Syntrophobacter</taxon>
    </lineage>
</organism>
<sequence length="120" mass="14054">MYSIDFCRIIEYCLVHKPSGKTYDIVGEEQIYYIDMIRSIKKHKRLNTIILNIPYVLFSKLLKLYSLISSDPPFTADQLKALTAGDMFHGVDIRKEFGFDQTKFDDAMYMTFQKNHHDCG</sequence>
<dbReference type="Gene3D" id="3.40.50.720">
    <property type="entry name" value="NAD(P)-binding Rossmann-like Domain"/>
    <property type="match status" value="1"/>
</dbReference>
<dbReference type="eggNOG" id="COG0702">
    <property type="taxonomic scope" value="Bacteria"/>
</dbReference>
<evidence type="ECO:0000313" key="2">
    <source>
        <dbReference type="Proteomes" id="UP000001784"/>
    </source>
</evidence>
<proteinExistence type="predicted"/>
<dbReference type="InParanoid" id="A0LEI9"/>
<gene>
    <name evidence="1" type="ordered locus">Sfum_0139</name>
</gene>
<dbReference type="AlphaFoldDB" id="A0LEI9"/>
<dbReference type="STRING" id="335543.Sfum_0139"/>